<sequence length="303" mass="33888">MYSPFAVPGSARRFHDRLYAGEILRINDAPAMAALVKHTRAMLEEALHPWPPTHIHRHLNHEQQTVLFAKCQATFAGSREIQGLWRAVIERLGLEAQALACDRLHLRFQPHRETDARASRARVTATIAFHRDTWGSNLYAQTNWWAPIYPITAGRTFAIYPDLWQRALRNSSVDFDMRAILQRSHQDGRNTVDADEAIPHLLEPIDGQEGIAVQIEPGSLIAFSGAHAHAGVGNSTGLTRISFETRSVLIADVLAGLGAPNIDGDAPWQTPGLFRRMSDGQRLNDVLGCHFIEPYHRSHRDLG</sequence>
<dbReference type="RefSeq" id="WP_010466127.1">
    <property type="nucleotide sequence ID" value="NZ_CP005961.1"/>
</dbReference>
<dbReference type="Proteomes" id="UP000026913">
    <property type="component" value="Plasmid unnamed"/>
</dbReference>
<dbReference type="HOGENOM" id="CLU_927311_0_0_6"/>
<organism evidence="1 2">
    <name type="scientific">Pseudomonas mandelii JR-1</name>
    <dbReference type="NCBI Taxonomy" id="1147786"/>
    <lineage>
        <taxon>Bacteria</taxon>
        <taxon>Pseudomonadati</taxon>
        <taxon>Pseudomonadota</taxon>
        <taxon>Gammaproteobacteria</taxon>
        <taxon>Pseudomonadales</taxon>
        <taxon>Pseudomonadaceae</taxon>
        <taxon>Pseudomonas</taxon>
    </lineage>
</organism>
<keyword evidence="1" id="KW-0614">Plasmid</keyword>
<proteinExistence type="predicted"/>
<dbReference type="EMBL" id="CP005961">
    <property type="protein sequence ID" value="AHZ73489.1"/>
    <property type="molecule type" value="Genomic_DNA"/>
</dbReference>
<dbReference type="AlphaFoldDB" id="A0A024EKN9"/>
<protein>
    <recommendedName>
        <fullName evidence="3">Phytanoyl-CoA dioxygenase</fullName>
    </recommendedName>
</protein>
<evidence type="ECO:0008006" key="3">
    <source>
        <dbReference type="Google" id="ProtNLM"/>
    </source>
</evidence>
<geneLocation type="plasmid" evidence="2"/>
<dbReference type="OrthoDB" id="9770845at2"/>
<evidence type="ECO:0000313" key="1">
    <source>
        <dbReference type="EMBL" id="AHZ73489.1"/>
    </source>
</evidence>
<dbReference type="KEGG" id="pman:OU5_P0237"/>
<dbReference type="SUPFAM" id="SSF51197">
    <property type="entry name" value="Clavaminate synthase-like"/>
    <property type="match status" value="1"/>
</dbReference>
<accession>A0A024EKN9</accession>
<name>A0A024EKN9_9PSED</name>
<evidence type="ECO:0000313" key="2">
    <source>
        <dbReference type="Proteomes" id="UP000026913"/>
    </source>
</evidence>
<reference evidence="1 2" key="1">
    <citation type="journal article" date="2012" name="J. Bacteriol.">
        <title>Genome sequence of cold-adapted Pseudomonas mandelii strain JR-1.</title>
        <authorList>
            <person name="Jang S.H."/>
            <person name="Kim J."/>
            <person name="Kim J."/>
            <person name="Hong S."/>
            <person name="Lee C."/>
        </authorList>
    </citation>
    <scope>NUCLEOTIDE SEQUENCE [LARGE SCALE GENOMIC DNA]</scope>
    <source>
        <strain evidence="1 2">JR-1</strain>
        <plasmid evidence="2">Plasmid</plasmid>
    </source>
</reference>
<gene>
    <name evidence="1" type="ORF">OU5_P0237</name>
</gene>